<dbReference type="Proteomes" id="UP001415857">
    <property type="component" value="Unassembled WGS sequence"/>
</dbReference>
<proteinExistence type="predicted"/>
<keyword evidence="1" id="KW-1133">Transmembrane helix</keyword>
<reference evidence="2 3" key="1">
    <citation type="journal article" date="2024" name="Plant J.">
        <title>Genome sequences and population genomics reveal climatic adaptation and genomic divergence between two closely related sweetgum species.</title>
        <authorList>
            <person name="Xu W.Q."/>
            <person name="Ren C.Q."/>
            <person name="Zhang X.Y."/>
            <person name="Comes H.P."/>
            <person name="Liu X.H."/>
            <person name="Li Y.G."/>
            <person name="Kettle C.J."/>
            <person name="Jalonen R."/>
            <person name="Gaisberger H."/>
            <person name="Ma Y.Z."/>
            <person name="Qiu Y.X."/>
        </authorList>
    </citation>
    <scope>NUCLEOTIDE SEQUENCE [LARGE SCALE GENOMIC DNA]</scope>
    <source>
        <strain evidence="2">Hangzhou</strain>
    </source>
</reference>
<evidence type="ECO:0000256" key="1">
    <source>
        <dbReference type="SAM" id="Phobius"/>
    </source>
</evidence>
<organism evidence="2 3">
    <name type="scientific">Liquidambar formosana</name>
    <name type="common">Formosan gum</name>
    <dbReference type="NCBI Taxonomy" id="63359"/>
    <lineage>
        <taxon>Eukaryota</taxon>
        <taxon>Viridiplantae</taxon>
        <taxon>Streptophyta</taxon>
        <taxon>Embryophyta</taxon>
        <taxon>Tracheophyta</taxon>
        <taxon>Spermatophyta</taxon>
        <taxon>Magnoliopsida</taxon>
        <taxon>eudicotyledons</taxon>
        <taxon>Gunneridae</taxon>
        <taxon>Pentapetalae</taxon>
        <taxon>Saxifragales</taxon>
        <taxon>Altingiaceae</taxon>
        <taxon>Liquidambar</taxon>
    </lineage>
</organism>
<dbReference type="PANTHER" id="PTHR31170:SF25">
    <property type="entry name" value="BNAA09G04570D PROTEIN"/>
    <property type="match status" value="1"/>
</dbReference>
<dbReference type="AlphaFoldDB" id="A0AAP0R6N0"/>
<protein>
    <submittedName>
        <fullName evidence="2">Uncharacterized protein</fullName>
    </submittedName>
</protein>
<name>A0AAP0R6N0_LIQFO</name>
<comment type="caution">
    <text evidence="2">The sequence shown here is derived from an EMBL/GenBank/DDBJ whole genome shotgun (WGS) entry which is preliminary data.</text>
</comment>
<dbReference type="EMBL" id="JBBPBK010000016">
    <property type="protein sequence ID" value="KAK9267571.1"/>
    <property type="molecule type" value="Genomic_DNA"/>
</dbReference>
<dbReference type="Pfam" id="PF03140">
    <property type="entry name" value="DUF247"/>
    <property type="match status" value="1"/>
</dbReference>
<sequence length="328" mass="37884">MAALNVTWMNSQICRDIMLLENQLPYFVLSELYNITKEPTEERSFRERAIRVCANSMLPKPRPLSKLLDRISDDQDIKHLLHLVHVICRPSEPISSENNTGNSKPFSKFLVRISNDQNICSRFKQIIYQNHTRNSRGGQILDQMRSLVELKEFGVRFEKVGKVDKRTDGDDDISIFDVKFDKGLMTVPCFRVEDSTETFFRNLVAYEQHSSDENLHKYFTDFTFFMDQLINSEKDVKLLRNEGIIVNTLGDDKQVANLFNKLTAEVIFPHKSEFSEVRKDVNKHCAKTRNEAEAILKRDYFGSPWTIISTFAAGALLILTVLQTIAAY</sequence>
<accession>A0AAP0R6N0</accession>
<keyword evidence="1" id="KW-0472">Membrane</keyword>
<feature type="transmembrane region" description="Helical" evidence="1">
    <location>
        <begin position="305"/>
        <end position="326"/>
    </location>
</feature>
<evidence type="ECO:0000313" key="3">
    <source>
        <dbReference type="Proteomes" id="UP001415857"/>
    </source>
</evidence>
<evidence type="ECO:0000313" key="2">
    <source>
        <dbReference type="EMBL" id="KAK9267571.1"/>
    </source>
</evidence>
<keyword evidence="3" id="KW-1185">Reference proteome</keyword>
<gene>
    <name evidence="2" type="ORF">L1049_009999</name>
</gene>
<dbReference type="PANTHER" id="PTHR31170">
    <property type="entry name" value="BNAC04G53230D PROTEIN"/>
    <property type="match status" value="1"/>
</dbReference>
<keyword evidence="1" id="KW-0812">Transmembrane</keyword>
<dbReference type="InterPro" id="IPR004158">
    <property type="entry name" value="DUF247_pln"/>
</dbReference>